<keyword evidence="4 5" id="KW-0238">DNA-binding</keyword>
<keyword evidence="3" id="KW-0862">Zinc</keyword>
<evidence type="ECO:0000256" key="1">
    <source>
        <dbReference type="ARBA" id="ARBA00022723"/>
    </source>
</evidence>
<accession>A0AAD9NLE2</accession>
<dbReference type="SMART" id="SM00980">
    <property type="entry name" value="THAP"/>
    <property type="match status" value="1"/>
</dbReference>
<protein>
    <recommendedName>
        <fullName evidence="6">THAP-type domain-containing protein</fullName>
    </recommendedName>
</protein>
<keyword evidence="8" id="KW-1185">Reference proteome</keyword>
<dbReference type="PANTHER" id="PTHR46927:SF3">
    <property type="entry name" value="THAP-TYPE DOMAIN-CONTAINING PROTEIN"/>
    <property type="match status" value="1"/>
</dbReference>
<reference evidence="7" key="1">
    <citation type="journal article" date="2023" name="Mol. Biol. Evol.">
        <title>Third-Generation Sequencing Reveals the Adaptive Role of the Epigenome in Three Deep-Sea Polychaetes.</title>
        <authorList>
            <person name="Perez M."/>
            <person name="Aroh O."/>
            <person name="Sun Y."/>
            <person name="Lan Y."/>
            <person name="Juniper S.K."/>
            <person name="Young C.R."/>
            <person name="Angers B."/>
            <person name="Qian P.Y."/>
        </authorList>
    </citation>
    <scope>NUCLEOTIDE SEQUENCE</scope>
    <source>
        <strain evidence="7">R07B-5</strain>
    </source>
</reference>
<dbReference type="PROSITE" id="PS50950">
    <property type="entry name" value="ZF_THAP"/>
    <property type="match status" value="1"/>
</dbReference>
<comment type="caution">
    <text evidence="7">The sequence shown here is derived from an EMBL/GenBank/DDBJ whole genome shotgun (WGS) entry which is preliminary data.</text>
</comment>
<dbReference type="PANTHER" id="PTHR46927">
    <property type="entry name" value="AGAP005574-PA"/>
    <property type="match status" value="1"/>
</dbReference>
<proteinExistence type="predicted"/>
<evidence type="ECO:0000256" key="4">
    <source>
        <dbReference type="ARBA" id="ARBA00023125"/>
    </source>
</evidence>
<evidence type="ECO:0000256" key="3">
    <source>
        <dbReference type="ARBA" id="ARBA00022833"/>
    </source>
</evidence>
<keyword evidence="1" id="KW-0479">Metal-binding</keyword>
<dbReference type="InterPro" id="IPR006612">
    <property type="entry name" value="THAP_Znf"/>
</dbReference>
<organism evidence="7 8">
    <name type="scientific">Ridgeia piscesae</name>
    <name type="common">Tubeworm</name>
    <dbReference type="NCBI Taxonomy" id="27915"/>
    <lineage>
        <taxon>Eukaryota</taxon>
        <taxon>Metazoa</taxon>
        <taxon>Spiralia</taxon>
        <taxon>Lophotrochozoa</taxon>
        <taxon>Annelida</taxon>
        <taxon>Polychaeta</taxon>
        <taxon>Sedentaria</taxon>
        <taxon>Canalipalpata</taxon>
        <taxon>Sabellida</taxon>
        <taxon>Siboglinidae</taxon>
        <taxon>Ridgeia</taxon>
    </lineage>
</organism>
<dbReference type="SMART" id="SM00692">
    <property type="entry name" value="DM3"/>
    <property type="match status" value="1"/>
</dbReference>
<name>A0AAD9NLE2_RIDPI</name>
<evidence type="ECO:0000259" key="6">
    <source>
        <dbReference type="PROSITE" id="PS50950"/>
    </source>
</evidence>
<evidence type="ECO:0000313" key="8">
    <source>
        <dbReference type="Proteomes" id="UP001209878"/>
    </source>
</evidence>
<dbReference type="Pfam" id="PF05485">
    <property type="entry name" value="THAP"/>
    <property type="match status" value="1"/>
</dbReference>
<dbReference type="Proteomes" id="UP001209878">
    <property type="component" value="Unassembled WGS sequence"/>
</dbReference>
<evidence type="ECO:0000313" key="7">
    <source>
        <dbReference type="EMBL" id="KAK2172586.1"/>
    </source>
</evidence>
<sequence>MPYCSALGCNNRHKSSITNQELSFFSFPVNRHEGNLWIKNCGRVGWKPSRFNRICSAHFEEACFEVDMYVELMGQDPTKRRRRRTLKPGAVPTIFHHEQQPISGPGDRRQRYRKRPVMSNGIKVWYVVWKLPVLIPFEISLEGYLIAMTSI</sequence>
<evidence type="ECO:0000256" key="2">
    <source>
        <dbReference type="ARBA" id="ARBA00022771"/>
    </source>
</evidence>
<dbReference type="AlphaFoldDB" id="A0AAD9NLE2"/>
<dbReference type="EMBL" id="JAODUO010000948">
    <property type="protein sequence ID" value="KAK2172586.1"/>
    <property type="molecule type" value="Genomic_DNA"/>
</dbReference>
<dbReference type="GO" id="GO:0008270">
    <property type="term" value="F:zinc ion binding"/>
    <property type="evidence" value="ECO:0007669"/>
    <property type="project" value="UniProtKB-KW"/>
</dbReference>
<feature type="domain" description="THAP-type" evidence="6">
    <location>
        <begin position="1"/>
        <end position="95"/>
    </location>
</feature>
<gene>
    <name evidence="7" type="ORF">NP493_941g02034</name>
</gene>
<keyword evidence="2 5" id="KW-0863">Zinc-finger</keyword>
<evidence type="ECO:0000256" key="5">
    <source>
        <dbReference type="PROSITE-ProRule" id="PRU00309"/>
    </source>
</evidence>
<dbReference type="SUPFAM" id="SSF57716">
    <property type="entry name" value="Glucocorticoid receptor-like (DNA-binding domain)"/>
    <property type="match status" value="1"/>
</dbReference>
<dbReference type="GO" id="GO:0003677">
    <property type="term" value="F:DNA binding"/>
    <property type="evidence" value="ECO:0007669"/>
    <property type="project" value="UniProtKB-UniRule"/>
</dbReference>
<dbReference type="InterPro" id="IPR052224">
    <property type="entry name" value="THAP_domain_protein"/>
</dbReference>